<dbReference type="InterPro" id="IPR009683">
    <property type="entry name" value="Extensin-like_C"/>
</dbReference>
<dbReference type="RefSeq" id="WP_261516104.1">
    <property type="nucleotide sequence ID" value="NZ_JAODNV010000013.1"/>
</dbReference>
<protein>
    <submittedName>
        <fullName evidence="2">Extensin family protein</fullName>
    </submittedName>
</protein>
<gene>
    <name evidence="2" type="ORF">NYR54_12995</name>
</gene>
<dbReference type="Proteomes" id="UP001149009">
    <property type="component" value="Unassembled WGS sequence"/>
</dbReference>
<feature type="domain" description="Extensin-like C-terminal" evidence="1">
    <location>
        <begin position="89"/>
        <end position="264"/>
    </location>
</feature>
<comment type="caution">
    <text evidence="2">The sequence shown here is derived from an EMBL/GenBank/DDBJ whole genome shotgun (WGS) entry which is preliminary data.</text>
</comment>
<accession>A0A9X2X8C9</accession>
<organism evidence="2 3">
    <name type="scientific">Chelativorans petroleitrophicus</name>
    <dbReference type="NCBI Taxonomy" id="2975484"/>
    <lineage>
        <taxon>Bacteria</taxon>
        <taxon>Pseudomonadati</taxon>
        <taxon>Pseudomonadota</taxon>
        <taxon>Alphaproteobacteria</taxon>
        <taxon>Hyphomicrobiales</taxon>
        <taxon>Phyllobacteriaceae</taxon>
        <taxon>Chelativorans</taxon>
    </lineage>
</organism>
<proteinExistence type="predicted"/>
<dbReference type="AlphaFoldDB" id="A0A9X2X8C9"/>
<reference evidence="2" key="1">
    <citation type="submission" date="2022-08" db="EMBL/GenBank/DDBJ databases">
        <title>Chelativorans sichuanense sp. nov., a paraffin oil-degrading bacterium isolated from a mixture of oil-based drill cuttings and paddy soil.</title>
        <authorList>
            <person name="Yu J."/>
            <person name="Liu H."/>
            <person name="Chen Q."/>
        </authorList>
    </citation>
    <scope>NUCLEOTIDE SEQUENCE</scope>
    <source>
        <strain evidence="2">SCAU 2101</strain>
    </source>
</reference>
<sequence length="264" mass="29056">MFEYEWLRRRTFRLPRFAGGVLALGALAALYACSAESVLRPDVDVGVQTGAVQGAGLQNIVPAAPIAMSYPRLLPETSPSTFMPAEEIACRRELQRLGVSYRDLAPIDDGGECRIDHPVEVSGFSGGIKLSPPATLTCAMAVAVARWTKNELAPAARMRYLSGVNTIRQGSSYSCRRIRGTSVASEHSKGNALDIMSIKLDNGREIDVRRPGFFAFRQRGLLNTVRAEGCDYFTTVLGPGYDADHKDHFHFDIKNRRNGYRACR</sequence>
<keyword evidence="3" id="KW-1185">Reference proteome</keyword>
<name>A0A9X2X8C9_9HYPH</name>
<dbReference type="Pfam" id="PF06904">
    <property type="entry name" value="Extensin-like_C"/>
    <property type="match status" value="1"/>
</dbReference>
<evidence type="ECO:0000259" key="1">
    <source>
        <dbReference type="Pfam" id="PF06904"/>
    </source>
</evidence>
<evidence type="ECO:0000313" key="3">
    <source>
        <dbReference type="Proteomes" id="UP001149009"/>
    </source>
</evidence>
<evidence type="ECO:0000313" key="2">
    <source>
        <dbReference type="EMBL" id="MCT8991197.1"/>
    </source>
</evidence>
<dbReference type="EMBL" id="JAODNV010000013">
    <property type="protein sequence ID" value="MCT8991197.1"/>
    <property type="molecule type" value="Genomic_DNA"/>
</dbReference>